<dbReference type="SUPFAM" id="SSF53474">
    <property type="entry name" value="alpha/beta-Hydrolases"/>
    <property type="match status" value="1"/>
</dbReference>
<dbReference type="EMBL" id="JAAFYZ010000329">
    <property type="protein sequence ID" value="MBS2554170.1"/>
    <property type="molecule type" value="Genomic_DNA"/>
</dbReference>
<dbReference type="PANTHER" id="PTHR43689">
    <property type="entry name" value="HYDROLASE"/>
    <property type="match status" value="1"/>
</dbReference>
<dbReference type="Gene3D" id="3.40.50.1820">
    <property type="entry name" value="alpha/beta hydrolase"/>
    <property type="match status" value="1"/>
</dbReference>
<evidence type="ECO:0000313" key="2">
    <source>
        <dbReference type="EMBL" id="MBS2554170.1"/>
    </source>
</evidence>
<dbReference type="RefSeq" id="WP_212021386.1">
    <property type="nucleotide sequence ID" value="NZ_JAAFYZ010000329.1"/>
</dbReference>
<keyword evidence="3" id="KW-1185">Reference proteome</keyword>
<feature type="domain" description="AB hydrolase-1" evidence="1">
    <location>
        <begin position="20"/>
        <end position="253"/>
    </location>
</feature>
<dbReference type="Pfam" id="PF12697">
    <property type="entry name" value="Abhydrolase_6"/>
    <property type="match status" value="1"/>
</dbReference>
<sequence length="261" mass="28106">MPPIHVTTWSDAATPAARAILVHGTMTWGTECFAEQRPLAQWFRLQVPDRRGFGDSPDTGQSDWEADAEDIAALLDGGPAHLVGHSYGGVVAMAAATRRPAAVRSLTLIEPSALRVAESVPVVAASLAANRAAFSTDSPTMRQTKPEDYLRSGEAFGLPVPEFTERRLRATRTAMAERPCWEAEIPLRPLADATYPKTVVTGDWQSANPAYRAAVGDALLATSVFIADGIGARHHPVPGTDHFPHRDRADVVNGLLRAIWS</sequence>
<gene>
    <name evidence="2" type="ORF">KGQ19_45685</name>
</gene>
<proteinExistence type="predicted"/>
<evidence type="ECO:0000259" key="1">
    <source>
        <dbReference type="Pfam" id="PF12697"/>
    </source>
</evidence>
<name>A0ABS5L7H9_9ACTN</name>
<dbReference type="InterPro" id="IPR000073">
    <property type="entry name" value="AB_hydrolase_1"/>
</dbReference>
<comment type="caution">
    <text evidence="2">The sequence shown here is derived from an EMBL/GenBank/DDBJ whole genome shotgun (WGS) entry which is preliminary data.</text>
</comment>
<protein>
    <submittedName>
        <fullName evidence="2">Alpha/beta hydrolase</fullName>
    </submittedName>
</protein>
<reference evidence="2 3" key="1">
    <citation type="submission" date="2020-02" db="EMBL/GenBank/DDBJ databases">
        <title>Acidophilic actinobacteria isolated from forest soil.</title>
        <authorList>
            <person name="Golinska P."/>
        </authorList>
    </citation>
    <scope>NUCLEOTIDE SEQUENCE [LARGE SCALE GENOMIC DNA]</scope>
    <source>
        <strain evidence="2 3">NL8</strain>
    </source>
</reference>
<dbReference type="PANTHER" id="PTHR43689:SF8">
    <property type="entry name" value="ALPHA_BETA-HYDROLASES SUPERFAMILY PROTEIN"/>
    <property type="match status" value="1"/>
</dbReference>
<accession>A0ABS5L7H9</accession>
<dbReference type="InterPro" id="IPR029058">
    <property type="entry name" value="AB_hydrolase_fold"/>
</dbReference>
<evidence type="ECO:0000313" key="3">
    <source>
        <dbReference type="Proteomes" id="UP000730482"/>
    </source>
</evidence>
<dbReference type="Proteomes" id="UP000730482">
    <property type="component" value="Unassembled WGS sequence"/>
</dbReference>
<keyword evidence="2" id="KW-0378">Hydrolase</keyword>
<organism evidence="2 3">
    <name type="scientific">Catenulispora pinistramenti</name>
    <dbReference type="NCBI Taxonomy" id="2705254"/>
    <lineage>
        <taxon>Bacteria</taxon>
        <taxon>Bacillati</taxon>
        <taxon>Actinomycetota</taxon>
        <taxon>Actinomycetes</taxon>
        <taxon>Catenulisporales</taxon>
        <taxon>Catenulisporaceae</taxon>
        <taxon>Catenulispora</taxon>
    </lineage>
</organism>
<dbReference type="GO" id="GO:0016787">
    <property type="term" value="F:hydrolase activity"/>
    <property type="evidence" value="ECO:0007669"/>
    <property type="project" value="UniProtKB-KW"/>
</dbReference>